<feature type="region of interest" description="Disordered" evidence="1">
    <location>
        <begin position="295"/>
        <end position="339"/>
    </location>
</feature>
<protein>
    <submittedName>
        <fullName evidence="2">Uncharacterized protein</fullName>
    </submittedName>
</protein>
<organism evidence="2 3">
    <name type="scientific">Effrenium voratum</name>
    <dbReference type="NCBI Taxonomy" id="2562239"/>
    <lineage>
        <taxon>Eukaryota</taxon>
        <taxon>Sar</taxon>
        <taxon>Alveolata</taxon>
        <taxon>Dinophyceae</taxon>
        <taxon>Suessiales</taxon>
        <taxon>Symbiodiniaceae</taxon>
        <taxon>Effrenium</taxon>
    </lineage>
</organism>
<accession>A0AA36JI75</accession>
<evidence type="ECO:0000313" key="3">
    <source>
        <dbReference type="Proteomes" id="UP001178507"/>
    </source>
</evidence>
<proteinExistence type="predicted"/>
<dbReference type="AlphaFoldDB" id="A0AA36JI75"/>
<feature type="region of interest" description="Disordered" evidence="1">
    <location>
        <begin position="1"/>
        <end position="37"/>
    </location>
</feature>
<comment type="caution">
    <text evidence="2">The sequence shown here is derived from an EMBL/GenBank/DDBJ whole genome shotgun (WGS) entry which is preliminary data.</text>
</comment>
<evidence type="ECO:0000256" key="1">
    <source>
        <dbReference type="SAM" id="MobiDB-lite"/>
    </source>
</evidence>
<feature type="compositionally biased region" description="Basic and acidic residues" evidence="1">
    <location>
        <begin position="297"/>
        <end position="325"/>
    </location>
</feature>
<feature type="non-terminal residue" evidence="2">
    <location>
        <position position="339"/>
    </location>
</feature>
<gene>
    <name evidence="2" type="ORF">EVOR1521_LOCUS27704</name>
</gene>
<evidence type="ECO:0000313" key="2">
    <source>
        <dbReference type="EMBL" id="CAJ1405519.1"/>
    </source>
</evidence>
<keyword evidence="3" id="KW-1185">Reference proteome</keyword>
<sequence>MPLDKSRIQGFGSSNGPAQQESSWFASSSTPAPQAPKCPAGHELAPWCAKSGASPGWCDGCGAKIKAGQPVMDCRQCNYYLCRTCAPQAEAEEEAPSFWGAVASLTDMGSGPAISSALDNVALSIGDVIDAATQDMSEMASDFKSFVASAVGIEDESGDEAERQKAAAMKKSIESVSPRSRQEATSAISDFCQKYPAARVRPNSQELEKLWAKISCLKPVALTSAFYEELSFANGDTSWQPRLRVLYALEHLFKQGGTGKEVAMSTFGQARGLIQHLVEVQQCSDKAQEVTKLFTGKVEEDPGSKADTEGTDKAKPAVKAVRPEPEAAPDLLDMSEPAP</sequence>
<dbReference type="EMBL" id="CAUJNA010003588">
    <property type="protein sequence ID" value="CAJ1405519.1"/>
    <property type="molecule type" value="Genomic_DNA"/>
</dbReference>
<feature type="compositionally biased region" description="Polar residues" evidence="1">
    <location>
        <begin position="11"/>
        <end position="32"/>
    </location>
</feature>
<dbReference type="Proteomes" id="UP001178507">
    <property type="component" value="Unassembled WGS sequence"/>
</dbReference>
<name>A0AA36JI75_9DINO</name>
<reference evidence="2" key="1">
    <citation type="submission" date="2023-08" db="EMBL/GenBank/DDBJ databases">
        <authorList>
            <person name="Chen Y."/>
            <person name="Shah S."/>
            <person name="Dougan E. K."/>
            <person name="Thang M."/>
            <person name="Chan C."/>
        </authorList>
    </citation>
    <scope>NUCLEOTIDE SEQUENCE</scope>
</reference>